<keyword evidence="1" id="KW-0805">Transcription regulation</keyword>
<dbReference type="SUPFAM" id="SSF46785">
    <property type="entry name" value="Winged helix' DNA-binding domain"/>
    <property type="match status" value="1"/>
</dbReference>
<protein>
    <submittedName>
        <fullName evidence="7">IclR family transcriptional regulator</fullName>
    </submittedName>
</protein>
<evidence type="ECO:0000259" key="5">
    <source>
        <dbReference type="PROSITE" id="PS51077"/>
    </source>
</evidence>
<evidence type="ECO:0000256" key="1">
    <source>
        <dbReference type="ARBA" id="ARBA00023015"/>
    </source>
</evidence>
<organism evidence="7 8">
    <name type="scientific">Halopenitus salinus</name>
    <dbReference type="NCBI Taxonomy" id="1198295"/>
    <lineage>
        <taxon>Archaea</taxon>
        <taxon>Methanobacteriati</taxon>
        <taxon>Methanobacteriota</taxon>
        <taxon>Stenosarchaea group</taxon>
        <taxon>Halobacteria</taxon>
        <taxon>Halobacteriales</taxon>
        <taxon>Haloferacaceae</taxon>
        <taxon>Halopenitus</taxon>
    </lineage>
</organism>
<accession>A0ABD5UUV8</accession>
<evidence type="ECO:0000256" key="2">
    <source>
        <dbReference type="ARBA" id="ARBA00023125"/>
    </source>
</evidence>
<feature type="domain" description="IclR-ED" evidence="6">
    <location>
        <begin position="71"/>
        <end position="263"/>
    </location>
</feature>
<dbReference type="Proteomes" id="UP001596296">
    <property type="component" value="Unassembled WGS sequence"/>
</dbReference>
<feature type="region of interest" description="Disordered" evidence="4">
    <location>
        <begin position="240"/>
        <end position="263"/>
    </location>
</feature>
<feature type="domain" description="HTH iclR-type" evidence="5">
    <location>
        <begin position="11"/>
        <end position="70"/>
    </location>
</feature>
<evidence type="ECO:0000313" key="7">
    <source>
        <dbReference type="EMBL" id="MFC6892928.1"/>
    </source>
</evidence>
<dbReference type="EMBL" id="JBHSXL010000009">
    <property type="protein sequence ID" value="MFC6892928.1"/>
    <property type="molecule type" value="Genomic_DNA"/>
</dbReference>
<dbReference type="SUPFAM" id="SSF55781">
    <property type="entry name" value="GAF domain-like"/>
    <property type="match status" value="1"/>
</dbReference>
<reference evidence="7 8" key="1">
    <citation type="journal article" date="2019" name="Int. J. Syst. Evol. Microbiol.">
        <title>The Global Catalogue of Microorganisms (GCM) 10K type strain sequencing project: providing services to taxonomists for standard genome sequencing and annotation.</title>
        <authorList>
            <consortium name="The Broad Institute Genomics Platform"/>
            <consortium name="The Broad Institute Genome Sequencing Center for Infectious Disease"/>
            <person name="Wu L."/>
            <person name="Ma J."/>
        </authorList>
    </citation>
    <scope>NUCLEOTIDE SEQUENCE [LARGE SCALE GENOMIC DNA]</scope>
    <source>
        <strain evidence="7 8">SKJ47</strain>
    </source>
</reference>
<dbReference type="InterPro" id="IPR005471">
    <property type="entry name" value="Tscrpt_reg_IclR_N"/>
</dbReference>
<dbReference type="InterPro" id="IPR029016">
    <property type="entry name" value="GAF-like_dom_sf"/>
</dbReference>
<dbReference type="InterPro" id="IPR014757">
    <property type="entry name" value="Tscrpt_reg_IclR_C"/>
</dbReference>
<evidence type="ECO:0000256" key="4">
    <source>
        <dbReference type="SAM" id="MobiDB-lite"/>
    </source>
</evidence>
<dbReference type="Gene3D" id="3.30.450.40">
    <property type="match status" value="1"/>
</dbReference>
<dbReference type="GO" id="GO:0003677">
    <property type="term" value="F:DNA binding"/>
    <property type="evidence" value="ECO:0007669"/>
    <property type="project" value="UniProtKB-KW"/>
</dbReference>
<dbReference type="SMART" id="SM00346">
    <property type="entry name" value="HTH_ICLR"/>
    <property type="match status" value="1"/>
</dbReference>
<comment type="caution">
    <text evidence="7">The sequence shown here is derived from an EMBL/GenBank/DDBJ whole genome shotgun (WGS) entry which is preliminary data.</text>
</comment>
<proteinExistence type="predicted"/>
<dbReference type="PANTHER" id="PTHR30136:SF35">
    <property type="entry name" value="HTH-TYPE TRANSCRIPTIONAL REGULATOR RV1719"/>
    <property type="match status" value="1"/>
</dbReference>
<evidence type="ECO:0000313" key="8">
    <source>
        <dbReference type="Proteomes" id="UP001596296"/>
    </source>
</evidence>
<evidence type="ECO:0000259" key="6">
    <source>
        <dbReference type="PROSITE" id="PS51078"/>
    </source>
</evidence>
<dbReference type="PANTHER" id="PTHR30136">
    <property type="entry name" value="HELIX-TURN-HELIX TRANSCRIPTIONAL REGULATOR, ICLR FAMILY"/>
    <property type="match status" value="1"/>
</dbReference>
<name>A0ABD5UUV8_9EURY</name>
<dbReference type="Pfam" id="PF09339">
    <property type="entry name" value="HTH_IclR"/>
    <property type="match status" value="1"/>
</dbReference>
<dbReference type="GO" id="GO:0006355">
    <property type="term" value="P:regulation of DNA-templated transcription"/>
    <property type="evidence" value="ECO:0007669"/>
    <property type="project" value="UniProtKB-ARBA"/>
</dbReference>
<sequence>MAPFNTDGKTIKSTKTAFDIIEMIAREDRPTTSQIASEIEYSRSTTHYHLQTLQQNRYVVHDGDGFRLGLRIAHLGNMAVRQHRLGGMVEQVADDLAADTGRIAQVAVMEAGEGVWLYSSGHAELEEWSTEVGTGFDLHATAYGQAILAYLSEETADEWITAHDLRSHTERTPTSRDALEEQLSTVREHRFAYSSDEFVPGITTLAAPILGEKERTIIGAIGITDHTDRIDDPYRHTKAKRFSDEPRKLVQRAARLTSDRLSD</sequence>
<dbReference type="AlphaFoldDB" id="A0ABD5UUV8"/>
<dbReference type="PROSITE" id="PS51077">
    <property type="entry name" value="HTH_ICLR"/>
    <property type="match status" value="1"/>
</dbReference>
<dbReference type="InterPro" id="IPR050707">
    <property type="entry name" value="HTH_MetabolicPath_Reg"/>
</dbReference>
<dbReference type="Gene3D" id="1.10.10.10">
    <property type="entry name" value="Winged helix-like DNA-binding domain superfamily/Winged helix DNA-binding domain"/>
    <property type="match status" value="1"/>
</dbReference>
<dbReference type="InterPro" id="IPR036388">
    <property type="entry name" value="WH-like_DNA-bd_sf"/>
</dbReference>
<keyword evidence="8" id="KW-1185">Reference proteome</keyword>
<dbReference type="Pfam" id="PF01614">
    <property type="entry name" value="IclR_C"/>
    <property type="match status" value="1"/>
</dbReference>
<gene>
    <name evidence="7" type="ORF">ACFQE9_09970</name>
</gene>
<dbReference type="PROSITE" id="PS51078">
    <property type="entry name" value="ICLR_ED"/>
    <property type="match status" value="1"/>
</dbReference>
<dbReference type="InterPro" id="IPR036390">
    <property type="entry name" value="WH_DNA-bd_sf"/>
</dbReference>
<keyword evidence="3" id="KW-0804">Transcription</keyword>
<keyword evidence="2" id="KW-0238">DNA-binding</keyword>
<evidence type="ECO:0000256" key="3">
    <source>
        <dbReference type="ARBA" id="ARBA00023163"/>
    </source>
</evidence>
<dbReference type="RefSeq" id="WP_379743987.1">
    <property type="nucleotide sequence ID" value="NZ_JBHSVN010000001.1"/>
</dbReference>